<dbReference type="WBParaSite" id="PSAMB.scaffold125size75095.g2412.t1">
    <property type="protein sequence ID" value="PSAMB.scaffold125size75095.g2412.t1"/>
    <property type="gene ID" value="PSAMB.scaffold125size75095.g2412"/>
</dbReference>
<dbReference type="AlphaFoldDB" id="A0A914UU95"/>
<name>A0A914UU95_9BILA</name>
<evidence type="ECO:0000256" key="1">
    <source>
        <dbReference type="SAM" id="MobiDB-lite"/>
    </source>
</evidence>
<accession>A0A914UU95</accession>
<dbReference type="Proteomes" id="UP000887566">
    <property type="component" value="Unplaced"/>
</dbReference>
<organism evidence="2 3">
    <name type="scientific">Plectus sambesii</name>
    <dbReference type="NCBI Taxonomy" id="2011161"/>
    <lineage>
        <taxon>Eukaryota</taxon>
        <taxon>Metazoa</taxon>
        <taxon>Ecdysozoa</taxon>
        <taxon>Nematoda</taxon>
        <taxon>Chromadorea</taxon>
        <taxon>Plectida</taxon>
        <taxon>Plectina</taxon>
        <taxon>Plectoidea</taxon>
        <taxon>Plectidae</taxon>
        <taxon>Plectus</taxon>
    </lineage>
</organism>
<feature type="region of interest" description="Disordered" evidence="1">
    <location>
        <begin position="1"/>
        <end position="89"/>
    </location>
</feature>
<sequence length="89" mass="9834">MEQPPRSDYISRLGTPADYGRARSDARPPTPERSQPRSVTVRRWPPSSSIGGASPHITRPRAILPHLSSIVVDGHRRPSQRSDEPTDDG</sequence>
<proteinExistence type="predicted"/>
<reference evidence="3" key="1">
    <citation type="submission" date="2022-11" db="UniProtKB">
        <authorList>
            <consortium name="WormBaseParasite"/>
        </authorList>
    </citation>
    <scope>IDENTIFICATION</scope>
</reference>
<evidence type="ECO:0000313" key="2">
    <source>
        <dbReference type="Proteomes" id="UP000887566"/>
    </source>
</evidence>
<evidence type="ECO:0000313" key="3">
    <source>
        <dbReference type="WBParaSite" id="PSAMB.scaffold125size75095.g2412.t1"/>
    </source>
</evidence>
<protein>
    <submittedName>
        <fullName evidence="3">Uncharacterized protein</fullName>
    </submittedName>
</protein>
<keyword evidence="2" id="KW-1185">Reference proteome</keyword>
<feature type="compositionally biased region" description="Basic and acidic residues" evidence="1">
    <location>
        <begin position="73"/>
        <end position="89"/>
    </location>
</feature>